<dbReference type="EMBL" id="CM037624">
    <property type="protein sequence ID" value="KAH8011076.1"/>
    <property type="molecule type" value="Genomic_DNA"/>
</dbReference>
<name>A0ACB8FVL1_9SAUR</name>
<accession>A0ACB8FVL1</accession>
<keyword evidence="2" id="KW-1185">Reference proteome</keyword>
<proteinExistence type="predicted"/>
<sequence>MRGFALPIRDGLLLQDPLLGKYCSTWSPPPLQTTGPYAWVHFHSNAANNDRGFHVTYTTSPADPNCGGNFTDSMGVIVSPYWPNSYLSNRQCIYIIRQPAHEKISLNFTHLELESHPDCSWNFVEIRDGDTETSPLINKLCRNVLPSTITSNSNNLWIKFKSDTSVQRSSFRALYEVACGGALSGEGVLRSPYYSRAISHGKICEWVISQPEGNVILLNFTDFQIYNITTCDSDYVLIRDGSNANSPSLGKYCGVTAPSIIQSSQNYLYVKFRASSVTNLGFMAEYKPLDAACGGTFTEPDGIISSPGYPITYPHGVKCRWTISVQPGYLIRLTIVSFYLEFDYNCNRDYLEIYDNSTMTKLGR</sequence>
<comment type="caution">
    <text evidence="1">The sequence shown here is derived from an EMBL/GenBank/DDBJ whole genome shotgun (WGS) entry which is preliminary data.</text>
</comment>
<reference evidence="1" key="1">
    <citation type="submission" date="2021-08" db="EMBL/GenBank/DDBJ databases">
        <title>The first chromosome-level gecko genome reveals the dynamic sex chromosomes of Neotropical dwarf geckos (Sphaerodactylidae: Sphaerodactylus).</title>
        <authorList>
            <person name="Pinto B.J."/>
            <person name="Keating S.E."/>
            <person name="Gamble T."/>
        </authorList>
    </citation>
    <scope>NUCLEOTIDE SEQUENCE</scope>
    <source>
        <strain evidence="1">TG3544</strain>
    </source>
</reference>
<organism evidence="1 2">
    <name type="scientific">Sphaerodactylus townsendi</name>
    <dbReference type="NCBI Taxonomy" id="933632"/>
    <lineage>
        <taxon>Eukaryota</taxon>
        <taxon>Metazoa</taxon>
        <taxon>Chordata</taxon>
        <taxon>Craniata</taxon>
        <taxon>Vertebrata</taxon>
        <taxon>Euteleostomi</taxon>
        <taxon>Lepidosauria</taxon>
        <taxon>Squamata</taxon>
        <taxon>Bifurcata</taxon>
        <taxon>Gekkota</taxon>
        <taxon>Sphaerodactylidae</taxon>
        <taxon>Sphaerodactylus</taxon>
    </lineage>
</organism>
<evidence type="ECO:0000313" key="2">
    <source>
        <dbReference type="Proteomes" id="UP000827872"/>
    </source>
</evidence>
<evidence type="ECO:0000313" key="1">
    <source>
        <dbReference type="EMBL" id="KAH8011076.1"/>
    </source>
</evidence>
<protein>
    <submittedName>
        <fullName evidence="1">Uncharacterized protein</fullName>
    </submittedName>
</protein>
<dbReference type="Proteomes" id="UP000827872">
    <property type="component" value="Linkage Group LG11"/>
</dbReference>
<gene>
    <name evidence="1" type="ORF">K3G42_018210</name>
</gene>